<evidence type="ECO:0000256" key="1">
    <source>
        <dbReference type="ARBA" id="ARBA00023125"/>
    </source>
</evidence>
<dbReference type="SMART" id="SM00530">
    <property type="entry name" value="HTH_XRE"/>
    <property type="match status" value="1"/>
</dbReference>
<evidence type="ECO:0000313" key="4">
    <source>
        <dbReference type="Proteomes" id="UP000512286"/>
    </source>
</evidence>
<feature type="domain" description="HTH cro/C1-type" evidence="2">
    <location>
        <begin position="9"/>
        <end position="63"/>
    </location>
</feature>
<dbReference type="EMBL" id="CP059378">
    <property type="protein sequence ID" value="QLY82220.1"/>
    <property type="molecule type" value="Genomic_DNA"/>
</dbReference>
<dbReference type="SUPFAM" id="SSF47413">
    <property type="entry name" value="lambda repressor-like DNA-binding domains"/>
    <property type="match status" value="1"/>
</dbReference>
<organism evidence="3 4">
    <name type="scientific">Clostridium intestinale</name>
    <dbReference type="NCBI Taxonomy" id="36845"/>
    <lineage>
        <taxon>Bacteria</taxon>
        <taxon>Bacillati</taxon>
        <taxon>Bacillota</taxon>
        <taxon>Clostridia</taxon>
        <taxon>Eubacteriales</taxon>
        <taxon>Clostridiaceae</taxon>
        <taxon>Clostridium</taxon>
    </lineage>
</organism>
<dbReference type="RefSeq" id="WP_181603612.1">
    <property type="nucleotide sequence ID" value="NZ_CP059378.1"/>
</dbReference>
<protein>
    <submittedName>
        <fullName evidence="3">Helix-turn-helix transcriptional regulator</fullName>
    </submittedName>
</protein>
<proteinExistence type="predicted"/>
<keyword evidence="1" id="KW-0238">DNA-binding</keyword>
<dbReference type="InterPro" id="IPR010982">
    <property type="entry name" value="Lambda_DNA-bd_dom_sf"/>
</dbReference>
<evidence type="ECO:0000313" key="3">
    <source>
        <dbReference type="EMBL" id="QLY82220.1"/>
    </source>
</evidence>
<dbReference type="PANTHER" id="PTHR46558:SF3">
    <property type="entry name" value="TRANSCRIPTIONAL REGULATOR"/>
    <property type="match status" value="1"/>
</dbReference>
<dbReference type="KEGG" id="cint:HZF06_11715"/>
<dbReference type="InterPro" id="IPR001387">
    <property type="entry name" value="Cro/C1-type_HTH"/>
</dbReference>
<dbReference type="PANTHER" id="PTHR46558">
    <property type="entry name" value="TRACRIPTIONAL REGULATORY PROTEIN-RELATED-RELATED"/>
    <property type="match status" value="1"/>
</dbReference>
<dbReference type="CDD" id="cd00093">
    <property type="entry name" value="HTH_XRE"/>
    <property type="match status" value="1"/>
</dbReference>
<accession>A0A7D7A6Q8</accession>
<dbReference type="Pfam" id="PF01381">
    <property type="entry name" value="HTH_3"/>
    <property type="match status" value="1"/>
</dbReference>
<reference evidence="3 4" key="1">
    <citation type="submission" date="2020-07" db="EMBL/GenBank/DDBJ databases">
        <title>Electron transfer.</title>
        <authorList>
            <person name="Huang L."/>
            <person name="Liu X."/>
            <person name="Zhou S."/>
        </authorList>
    </citation>
    <scope>NUCLEOTIDE SEQUENCE [LARGE SCALE GENOMIC DNA]</scope>
    <source>
        <strain evidence="3 4">Lx1</strain>
    </source>
</reference>
<dbReference type="AlphaFoldDB" id="A0A7D7A6Q8"/>
<dbReference type="Proteomes" id="UP000512286">
    <property type="component" value="Chromosome"/>
</dbReference>
<name>A0A7D7A6Q8_9CLOT</name>
<dbReference type="GO" id="GO:0003677">
    <property type="term" value="F:DNA binding"/>
    <property type="evidence" value="ECO:0007669"/>
    <property type="project" value="UniProtKB-KW"/>
</dbReference>
<evidence type="ECO:0000259" key="2">
    <source>
        <dbReference type="PROSITE" id="PS50943"/>
    </source>
</evidence>
<gene>
    <name evidence="3" type="ORF">HZF06_11715</name>
</gene>
<dbReference type="PROSITE" id="PS50943">
    <property type="entry name" value="HTH_CROC1"/>
    <property type="match status" value="1"/>
</dbReference>
<dbReference type="Gene3D" id="1.10.260.40">
    <property type="entry name" value="lambda repressor-like DNA-binding domains"/>
    <property type="match status" value="1"/>
</dbReference>
<sequence>MNKKYKLKVKQYRILRGLTQIELAIKVGVSRNYISEVENNKYDIRTSLLYDLAEVLDVSLDELVVDFCDKCVIDIMNKKSKLGRRLKRWKIKR</sequence>